<name>A0ABT1EEQ4_9FIRM</name>
<organism evidence="1 2">
    <name type="scientific">Ohessyouella blattaphilus</name>
    <dbReference type="NCBI Taxonomy" id="2949333"/>
    <lineage>
        <taxon>Bacteria</taxon>
        <taxon>Bacillati</taxon>
        <taxon>Bacillota</taxon>
        <taxon>Clostridia</taxon>
        <taxon>Lachnospirales</taxon>
        <taxon>Lachnospiraceae</taxon>
        <taxon>Ohessyouella</taxon>
    </lineage>
</organism>
<dbReference type="NCBIfam" id="NF041770">
    <property type="entry name" value="CFI_box_CTERM"/>
    <property type="match status" value="1"/>
</dbReference>
<dbReference type="Proteomes" id="UP001523565">
    <property type="component" value="Unassembled WGS sequence"/>
</dbReference>
<dbReference type="InterPro" id="IPR049886">
    <property type="entry name" value="CFI_box_CTERM_dom"/>
</dbReference>
<gene>
    <name evidence="1" type="ORF">NK118_02855</name>
</gene>
<sequence length="254" mass="29133">MEELKQGLRTLFDEMLPKTKSFKSKTYEQTFSDMMDAHSENLRLIEEAIYTADEEQQPVLIKEFGAVIPEYAKSKTAEMSKNQLNAKQIDFNMNMAAYVIPAIRYGDRAFCKQIAEETVKQWNGQKVTGLTLQTSTYEDISGGFKKKLCYITTAVCAEQGKPDNCQELEILRNYRDTYLMHSLDGRALVEEYYEIAPVLVMMLDMQKNRQELYGEIYEESLLPCLEAIASGDYEGCKDKYKAMVNGLRGKYLPS</sequence>
<protein>
    <submittedName>
        <fullName evidence="1">Uncharacterized protein</fullName>
    </submittedName>
</protein>
<proteinExistence type="predicted"/>
<reference evidence="1 2" key="1">
    <citation type="journal article" date="2022" name="Genome Biol. Evol.">
        <title>Host diet, physiology and behaviors set the stage for Lachnospiraceae cladogenesis.</title>
        <authorList>
            <person name="Vera-Ponce De Leon A."/>
            <person name="Schneider M."/>
            <person name="Jahnes B.C."/>
            <person name="Sadowski V."/>
            <person name="Camuy-Velez L.A."/>
            <person name="Duan J."/>
            <person name="Sabree Z.L."/>
        </authorList>
    </citation>
    <scope>NUCLEOTIDE SEQUENCE [LARGE SCALE GENOMIC DNA]</scope>
    <source>
        <strain evidence="1 2">PAL227</strain>
    </source>
</reference>
<accession>A0ABT1EEQ4</accession>
<comment type="caution">
    <text evidence="1">The sequence shown here is derived from an EMBL/GenBank/DDBJ whole genome shotgun (WGS) entry which is preliminary data.</text>
</comment>
<evidence type="ECO:0000313" key="2">
    <source>
        <dbReference type="Proteomes" id="UP001523565"/>
    </source>
</evidence>
<dbReference type="RefSeq" id="WP_262068089.1">
    <property type="nucleotide sequence ID" value="NZ_JAMXOC010000002.1"/>
</dbReference>
<evidence type="ECO:0000313" key="1">
    <source>
        <dbReference type="EMBL" id="MCP1109184.1"/>
    </source>
</evidence>
<dbReference type="EMBL" id="JAMZFV010000002">
    <property type="protein sequence ID" value="MCP1109184.1"/>
    <property type="molecule type" value="Genomic_DNA"/>
</dbReference>
<keyword evidence="2" id="KW-1185">Reference proteome</keyword>